<name>A0A926DFL5_9FIRM</name>
<dbReference type="PANTHER" id="PTHR21666">
    <property type="entry name" value="PEPTIDASE-RELATED"/>
    <property type="match status" value="1"/>
</dbReference>
<organism evidence="3 4">
    <name type="scientific">Feifania hominis</name>
    <dbReference type="NCBI Taxonomy" id="2763660"/>
    <lineage>
        <taxon>Bacteria</taxon>
        <taxon>Bacillati</taxon>
        <taxon>Bacillota</taxon>
        <taxon>Clostridia</taxon>
        <taxon>Eubacteriales</taxon>
        <taxon>Feifaniaceae</taxon>
        <taxon>Feifania</taxon>
    </lineage>
</organism>
<feature type="domain" description="M23ase beta-sheet core" evidence="2">
    <location>
        <begin position="130"/>
        <end position="230"/>
    </location>
</feature>
<sequence>MRLDIDTYGTDRHVSWIDMLAYLACKCGGNFKAHRTKDWKALVQKLDEGQTMEQLAADMEYYSYYQEAYTAILGGFLGEFDIELDDPEHPGEKKWMHQYGLKAYSPIAEGYSYGDYDDFGSSRSYGYKRRHLGHDMMGSVGTPIVAVESGIVEALGWNQYGGWRIGIRSFDTKRYYYYAHLRRDHPYQSGLSVGSVVQAGDVIGYLGMTGYSQKENVNNINTPHLHFGMQIIFDESQKEGNGEIWIDVYDITQLLKKHRSTVAKDEQTREYTRVYRFRDPVTGHS</sequence>
<dbReference type="PANTHER" id="PTHR21666:SF289">
    <property type="entry name" value="L-ALA--D-GLU ENDOPEPTIDASE"/>
    <property type="match status" value="1"/>
</dbReference>
<dbReference type="CDD" id="cd12797">
    <property type="entry name" value="M23_peptidase"/>
    <property type="match status" value="1"/>
</dbReference>
<dbReference type="InterPro" id="IPR016047">
    <property type="entry name" value="M23ase_b-sheet_dom"/>
</dbReference>
<evidence type="ECO:0000259" key="2">
    <source>
        <dbReference type="Pfam" id="PF01551"/>
    </source>
</evidence>
<dbReference type="AlphaFoldDB" id="A0A926DFL5"/>
<proteinExistence type="predicted"/>
<dbReference type="EMBL" id="JACRSP010000004">
    <property type="protein sequence ID" value="MBC8536952.1"/>
    <property type="molecule type" value="Genomic_DNA"/>
</dbReference>
<evidence type="ECO:0000313" key="3">
    <source>
        <dbReference type="EMBL" id="MBC8536952.1"/>
    </source>
</evidence>
<evidence type="ECO:0000313" key="4">
    <source>
        <dbReference type="Proteomes" id="UP000620366"/>
    </source>
</evidence>
<dbReference type="Gene3D" id="2.70.70.10">
    <property type="entry name" value="Glucose Permease (Domain IIA)"/>
    <property type="match status" value="1"/>
</dbReference>
<protein>
    <submittedName>
        <fullName evidence="3">M23 family metallopeptidase</fullName>
    </submittedName>
</protein>
<evidence type="ECO:0000256" key="1">
    <source>
        <dbReference type="ARBA" id="ARBA00022729"/>
    </source>
</evidence>
<dbReference type="InterPro" id="IPR050570">
    <property type="entry name" value="Cell_wall_metabolism_enzyme"/>
</dbReference>
<dbReference type="InterPro" id="IPR011055">
    <property type="entry name" value="Dup_hybrid_motif"/>
</dbReference>
<dbReference type="SUPFAM" id="SSF51261">
    <property type="entry name" value="Duplicated hybrid motif"/>
    <property type="match status" value="1"/>
</dbReference>
<gene>
    <name evidence="3" type="ORF">H8695_09665</name>
</gene>
<comment type="caution">
    <text evidence="3">The sequence shown here is derived from an EMBL/GenBank/DDBJ whole genome shotgun (WGS) entry which is preliminary data.</text>
</comment>
<reference evidence="3" key="1">
    <citation type="submission" date="2020-08" db="EMBL/GenBank/DDBJ databases">
        <title>Genome public.</title>
        <authorList>
            <person name="Liu C."/>
            <person name="Sun Q."/>
        </authorList>
    </citation>
    <scope>NUCLEOTIDE SEQUENCE</scope>
    <source>
        <strain evidence="3">BX7</strain>
    </source>
</reference>
<dbReference type="GO" id="GO:0004222">
    <property type="term" value="F:metalloendopeptidase activity"/>
    <property type="evidence" value="ECO:0007669"/>
    <property type="project" value="TreeGrafter"/>
</dbReference>
<keyword evidence="4" id="KW-1185">Reference proteome</keyword>
<keyword evidence="1" id="KW-0732">Signal</keyword>
<dbReference type="Proteomes" id="UP000620366">
    <property type="component" value="Unassembled WGS sequence"/>
</dbReference>
<dbReference type="Pfam" id="PF01551">
    <property type="entry name" value="Peptidase_M23"/>
    <property type="match status" value="1"/>
</dbReference>
<accession>A0A926DFL5</accession>